<dbReference type="WBParaSite" id="JU765_v2.g13821.t1">
    <property type="protein sequence ID" value="JU765_v2.g13821.t1"/>
    <property type="gene ID" value="JU765_v2.g13821"/>
</dbReference>
<organism evidence="1 2">
    <name type="scientific">Panagrolaimus sp. JU765</name>
    <dbReference type="NCBI Taxonomy" id="591449"/>
    <lineage>
        <taxon>Eukaryota</taxon>
        <taxon>Metazoa</taxon>
        <taxon>Ecdysozoa</taxon>
        <taxon>Nematoda</taxon>
        <taxon>Chromadorea</taxon>
        <taxon>Rhabditida</taxon>
        <taxon>Tylenchina</taxon>
        <taxon>Panagrolaimomorpha</taxon>
        <taxon>Panagrolaimoidea</taxon>
        <taxon>Panagrolaimidae</taxon>
        <taxon>Panagrolaimus</taxon>
    </lineage>
</organism>
<name>A0AC34Q845_9BILA</name>
<reference evidence="2" key="1">
    <citation type="submission" date="2022-11" db="UniProtKB">
        <authorList>
            <consortium name="WormBaseParasite"/>
        </authorList>
    </citation>
    <scope>IDENTIFICATION</scope>
</reference>
<sequence>MGIFSDSTRIQWTHFGKKYRLTFTKEEMDYMDLFDVMMRKIHEERPEFDGLIAYNDQNNRQVIIHGDNDLRTAIAQMKGKLKLYTTLPERGTLAAADLAGRPHRSHSVPPANSRYSPNHDPRAPSSLDTNYRTYDRQHRQNTASFDAPQQRYERSGSFDRRSHSRGAHSPADSHSSNSGRQMSGYRPGAYPQGLTYGYSTYGNAPLAMPPPGPLLYGMPPSNLLLNHFLTGGHFPLHTAYAARSGTFIGPNKLLASSWGYPAFRMGPVW</sequence>
<evidence type="ECO:0000313" key="2">
    <source>
        <dbReference type="WBParaSite" id="JU765_v2.g13821.t1"/>
    </source>
</evidence>
<protein>
    <submittedName>
        <fullName evidence="2">PB1 domain-containing protein</fullName>
    </submittedName>
</protein>
<proteinExistence type="predicted"/>
<evidence type="ECO:0000313" key="1">
    <source>
        <dbReference type="Proteomes" id="UP000887576"/>
    </source>
</evidence>
<accession>A0AC34Q845</accession>
<dbReference type="Proteomes" id="UP000887576">
    <property type="component" value="Unplaced"/>
</dbReference>